<comment type="caution">
    <text evidence="2">The sequence shown here is derived from an EMBL/GenBank/DDBJ whole genome shotgun (WGS) entry which is preliminary data.</text>
</comment>
<feature type="signal peptide" evidence="1">
    <location>
        <begin position="1"/>
        <end position="15"/>
    </location>
</feature>
<protein>
    <submittedName>
        <fullName evidence="2">Uncharacterized protein</fullName>
    </submittedName>
</protein>
<evidence type="ECO:0000256" key="1">
    <source>
        <dbReference type="SAM" id="SignalP"/>
    </source>
</evidence>
<proteinExistence type="predicted"/>
<feature type="chain" id="PRO_5044777129" evidence="1">
    <location>
        <begin position="16"/>
        <end position="115"/>
    </location>
</feature>
<evidence type="ECO:0000313" key="2">
    <source>
        <dbReference type="EMBL" id="MDH0687024.1"/>
    </source>
</evidence>
<dbReference type="EMBL" id="JAOCDG010000003">
    <property type="protein sequence ID" value="MDH0687024.1"/>
    <property type="molecule type" value="Genomic_DNA"/>
</dbReference>
<gene>
    <name evidence="2" type="ORF">N5D09_02845</name>
</gene>
<dbReference type="RefSeq" id="WP_153575605.1">
    <property type="nucleotide sequence ID" value="NZ_JAOCDG010000003.1"/>
</dbReference>
<organism evidence="2 3">
    <name type="scientific">Stutzerimonas stutzeri</name>
    <name type="common">Pseudomonas stutzeri</name>
    <dbReference type="NCBI Taxonomy" id="316"/>
    <lineage>
        <taxon>Bacteria</taxon>
        <taxon>Pseudomonadati</taxon>
        <taxon>Pseudomonadota</taxon>
        <taxon>Gammaproteobacteria</taxon>
        <taxon>Pseudomonadales</taxon>
        <taxon>Pseudomonadaceae</taxon>
        <taxon>Stutzerimonas</taxon>
    </lineage>
</organism>
<accession>A0ABD4XW96</accession>
<keyword evidence="1" id="KW-0732">Signal</keyword>
<reference evidence="2" key="1">
    <citation type="submission" date="2022-09" db="EMBL/GenBank/DDBJ databases">
        <title>Intensive care unit water sources are persistently colonized with multi-drug resistant bacteria and are the site of extensive horizontal gene transfer of antibiotic resistance genes.</title>
        <authorList>
            <person name="Diorio-Toth L."/>
        </authorList>
    </citation>
    <scope>NUCLEOTIDE SEQUENCE</scope>
    <source>
        <strain evidence="2">GD03864</strain>
    </source>
</reference>
<name>A0ABD4XW96_STUST</name>
<dbReference type="AlphaFoldDB" id="A0ABD4XW96"/>
<evidence type="ECO:0000313" key="3">
    <source>
        <dbReference type="Proteomes" id="UP001161139"/>
    </source>
</evidence>
<dbReference type="Proteomes" id="UP001161139">
    <property type="component" value="Unassembled WGS sequence"/>
</dbReference>
<sequence length="115" mass="12865">MITALLIAMSAPAIASSYQPSAERDALTTKFIEYRCSEVQNPTQPARADNNQKLYCQYLLEMIASKCSETSCPSYQAWGKGLNPPIDVNSKEFDALLKQRGKEFRRSLSPSAQQR</sequence>